<evidence type="ECO:0000313" key="4">
    <source>
        <dbReference type="Proteomes" id="UP000267096"/>
    </source>
</evidence>
<reference evidence="3 4" key="2">
    <citation type="submission" date="2018-11" db="EMBL/GenBank/DDBJ databases">
        <authorList>
            <consortium name="Pathogen Informatics"/>
        </authorList>
    </citation>
    <scope>NUCLEOTIDE SEQUENCE [LARGE SCALE GENOMIC DNA]</scope>
</reference>
<dbReference type="Gene3D" id="3.40.50.300">
    <property type="entry name" value="P-loop containing nucleotide triphosphate hydrolases"/>
    <property type="match status" value="1"/>
</dbReference>
<evidence type="ECO:0000256" key="2">
    <source>
        <dbReference type="ARBA" id="ARBA00022840"/>
    </source>
</evidence>
<dbReference type="AlphaFoldDB" id="A0A0M3JHM0"/>
<reference evidence="5" key="1">
    <citation type="submission" date="2017-02" db="UniProtKB">
        <authorList>
            <consortium name="WormBaseParasite"/>
        </authorList>
    </citation>
    <scope>IDENTIFICATION</scope>
</reference>
<protein>
    <submittedName>
        <fullName evidence="5">Transposase</fullName>
    </submittedName>
</protein>
<organism evidence="5">
    <name type="scientific">Anisakis simplex</name>
    <name type="common">Herring worm</name>
    <dbReference type="NCBI Taxonomy" id="6269"/>
    <lineage>
        <taxon>Eukaryota</taxon>
        <taxon>Metazoa</taxon>
        <taxon>Ecdysozoa</taxon>
        <taxon>Nematoda</taxon>
        <taxon>Chromadorea</taxon>
        <taxon>Rhabditida</taxon>
        <taxon>Spirurina</taxon>
        <taxon>Ascaridomorpha</taxon>
        <taxon>Ascaridoidea</taxon>
        <taxon>Anisakidae</taxon>
        <taxon>Anisakis</taxon>
        <taxon>Anisakis simplex complex</taxon>
    </lineage>
</organism>
<proteinExistence type="predicted"/>
<name>A0A0M3JHM0_ANISI</name>
<accession>A0A0M3JHM0</accession>
<dbReference type="InterPro" id="IPR027417">
    <property type="entry name" value="P-loop_NTPase"/>
</dbReference>
<keyword evidence="2" id="KW-0067">ATP-binding</keyword>
<keyword evidence="1" id="KW-0547">Nucleotide-binding</keyword>
<evidence type="ECO:0000313" key="5">
    <source>
        <dbReference type="WBParaSite" id="ASIM_0000713401-mRNA-1"/>
    </source>
</evidence>
<dbReference type="GO" id="GO:0000027">
    <property type="term" value="P:ribosomal large subunit assembly"/>
    <property type="evidence" value="ECO:0007669"/>
    <property type="project" value="TreeGrafter"/>
</dbReference>
<gene>
    <name evidence="3" type="ORF">ASIM_LOCUS6903</name>
</gene>
<dbReference type="PANTHER" id="PTHR48103">
    <property type="entry name" value="MIDASIN-RELATED"/>
    <property type="match status" value="1"/>
</dbReference>
<dbReference type="OrthoDB" id="5839283at2759"/>
<dbReference type="PANTHER" id="PTHR48103:SF2">
    <property type="entry name" value="MIDASIN"/>
    <property type="match status" value="1"/>
</dbReference>
<dbReference type="Proteomes" id="UP000267096">
    <property type="component" value="Unassembled WGS sequence"/>
</dbReference>
<sequence>MNLASQSVLEGLNACLDYRRRLFIAELNRSFEIGTGSGRSRFFACQNPRGQGGNRRALPKSFVNRFTTVCFEVIGVVG</sequence>
<dbReference type="WBParaSite" id="ASIM_0000713401-mRNA-1">
    <property type="protein sequence ID" value="ASIM_0000713401-mRNA-1"/>
    <property type="gene ID" value="ASIM_0000713401"/>
</dbReference>
<dbReference type="GO" id="GO:0005634">
    <property type="term" value="C:nucleus"/>
    <property type="evidence" value="ECO:0007669"/>
    <property type="project" value="TreeGrafter"/>
</dbReference>
<dbReference type="GO" id="GO:0005524">
    <property type="term" value="F:ATP binding"/>
    <property type="evidence" value="ECO:0007669"/>
    <property type="project" value="UniProtKB-KW"/>
</dbReference>
<dbReference type="GO" id="GO:0000055">
    <property type="term" value="P:ribosomal large subunit export from nucleus"/>
    <property type="evidence" value="ECO:0007669"/>
    <property type="project" value="TreeGrafter"/>
</dbReference>
<evidence type="ECO:0000256" key="1">
    <source>
        <dbReference type="ARBA" id="ARBA00022741"/>
    </source>
</evidence>
<keyword evidence="4" id="KW-1185">Reference proteome</keyword>
<evidence type="ECO:0000313" key="3">
    <source>
        <dbReference type="EMBL" id="VDK28068.1"/>
    </source>
</evidence>
<dbReference type="EMBL" id="UYRR01015784">
    <property type="protein sequence ID" value="VDK28068.1"/>
    <property type="molecule type" value="Genomic_DNA"/>
</dbReference>
<dbReference type="GO" id="GO:0030687">
    <property type="term" value="C:preribosome, large subunit precursor"/>
    <property type="evidence" value="ECO:0007669"/>
    <property type="project" value="TreeGrafter"/>
</dbReference>